<comment type="caution">
    <text evidence="1">The sequence shown here is derived from an EMBL/GenBank/DDBJ whole genome shotgun (WGS) entry which is preliminary data.</text>
</comment>
<gene>
    <name evidence="1" type="ORF">Q0A17_12730</name>
</gene>
<reference evidence="1 2" key="1">
    <citation type="submission" date="2023-07" db="EMBL/GenBank/DDBJ databases">
        <title>Citrobacter selenititolerans sp. nov., isolated from seleniferous soil.</title>
        <authorList>
            <person name="Zhang S."/>
            <person name="Li K."/>
            <person name="Peng J."/>
            <person name="Wang H."/>
            <person name="Sun J."/>
            <person name="Guo Y."/>
        </authorList>
    </citation>
    <scope>NUCLEOTIDE SEQUENCE [LARGE SCALE GENOMIC DNA]</scope>
    <source>
        <strain evidence="1 2">S2-9</strain>
    </source>
</reference>
<proteinExistence type="predicted"/>
<organism evidence="1 2">
    <name type="scientific">Citrobacter enshiensis</name>
    <dbReference type="NCBI Taxonomy" id="2971264"/>
    <lineage>
        <taxon>Bacteria</taxon>
        <taxon>Pseudomonadati</taxon>
        <taxon>Pseudomonadota</taxon>
        <taxon>Gammaproteobacteria</taxon>
        <taxon>Enterobacterales</taxon>
        <taxon>Enterobacteriaceae</taxon>
        <taxon>Citrobacter</taxon>
    </lineage>
</organism>
<protein>
    <submittedName>
        <fullName evidence="1">AlpA family phage regulatory protein</fullName>
    </submittedName>
</protein>
<keyword evidence="2" id="KW-1185">Reference proteome</keyword>
<dbReference type="EMBL" id="JAUJYW010000005">
    <property type="protein sequence ID" value="MDN8600268.1"/>
    <property type="molecule type" value="Genomic_DNA"/>
</dbReference>
<dbReference type="Gene3D" id="1.10.238.160">
    <property type="match status" value="1"/>
</dbReference>
<dbReference type="Proteomes" id="UP001174867">
    <property type="component" value="Unassembled WGS sequence"/>
</dbReference>
<evidence type="ECO:0000313" key="1">
    <source>
        <dbReference type="EMBL" id="MDN8600268.1"/>
    </source>
</evidence>
<accession>A0ABT8PVI4</accession>
<dbReference type="InterPro" id="IPR010260">
    <property type="entry name" value="AlpA"/>
</dbReference>
<sequence>MSDKFIRFAEVEHRIGFCHAWIYHLIAQGEFPWTVNTGKRAVSFIEHYKNKIKTEY</sequence>
<dbReference type="Pfam" id="PF05930">
    <property type="entry name" value="Phage_AlpA"/>
    <property type="match status" value="1"/>
</dbReference>
<name>A0ABT8PVI4_9ENTR</name>
<dbReference type="RefSeq" id="WP_301699270.1">
    <property type="nucleotide sequence ID" value="NZ_JAUJYW010000005.1"/>
</dbReference>
<evidence type="ECO:0000313" key="2">
    <source>
        <dbReference type="Proteomes" id="UP001174867"/>
    </source>
</evidence>